<dbReference type="PROSITE" id="PS51257">
    <property type="entry name" value="PROKAR_LIPOPROTEIN"/>
    <property type="match status" value="1"/>
</dbReference>
<keyword evidence="4" id="KW-0472">Membrane</keyword>
<proteinExistence type="inferred from homology"/>
<dbReference type="InterPro" id="IPR012944">
    <property type="entry name" value="SusD_RagB_dom"/>
</dbReference>
<sequence length="469" mass="52072">MMKMKNLKLIVLYTVALSLFACEKVTEQVPESLITGSNFFKTASDADNAIIGCYDAMQGNANAYVMWGDGRTDVFASTDRSFATELEITTGNVGSANGYATWNFLYSAMNRINNVLKYVPGMSDPALNARKERILGEAYFLRGMVYFYLARTFENAPLVLEPFEGGTDNLYPSLSNRQALFIQVETDLKAALDRVPDLPFGSTLENKGRATKAAIRSMLADLYLWQKKYDDAAEMARLVIISPANYSLVAGNNYASIFASKNTTESIFEIQYNYTYQEGNSNPLTDLFLPLGAAYTAGNWRFQPSVAVLNALPANDLRRAGTFKNSGPVPAPYRDPNQTYIAKYPGTVANNVLQQDANRIVYRLAEIVLFRAEALNESGKTGEAIPLLNQIRSRANVGNTSAATQDEVRLAIEKERLSELVYEGKRYYDLIRTGRYAAVTGYTNANWVRWPIPASELIINPNLVPNPGY</sequence>
<comment type="similarity">
    <text evidence="2">Belongs to the SusD family.</text>
</comment>
<dbReference type="SUPFAM" id="SSF48452">
    <property type="entry name" value="TPR-like"/>
    <property type="match status" value="1"/>
</dbReference>
<evidence type="ECO:0000313" key="9">
    <source>
        <dbReference type="EMBL" id="TCD03703.1"/>
    </source>
</evidence>
<dbReference type="Gene3D" id="1.25.40.390">
    <property type="match status" value="1"/>
</dbReference>
<gene>
    <name evidence="9" type="ORF">EZ437_07045</name>
</gene>
<accession>A0A4R0NUM7</accession>
<evidence type="ECO:0000256" key="1">
    <source>
        <dbReference type="ARBA" id="ARBA00004442"/>
    </source>
</evidence>
<evidence type="ECO:0000259" key="7">
    <source>
        <dbReference type="Pfam" id="PF07980"/>
    </source>
</evidence>
<dbReference type="GO" id="GO:0009279">
    <property type="term" value="C:cell outer membrane"/>
    <property type="evidence" value="ECO:0007669"/>
    <property type="project" value="UniProtKB-SubCell"/>
</dbReference>
<evidence type="ECO:0000256" key="2">
    <source>
        <dbReference type="ARBA" id="ARBA00006275"/>
    </source>
</evidence>
<evidence type="ECO:0000313" key="10">
    <source>
        <dbReference type="Proteomes" id="UP000293347"/>
    </source>
</evidence>
<keyword evidence="3 6" id="KW-0732">Signal</keyword>
<keyword evidence="5" id="KW-0998">Cell outer membrane</keyword>
<feature type="chain" id="PRO_5020673669" evidence="6">
    <location>
        <begin position="22"/>
        <end position="469"/>
    </location>
</feature>
<dbReference type="InterPro" id="IPR011990">
    <property type="entry name" value="TPR-like_helical_dom_sf"/>
</dbReference>
<feature type="signal peptide" evidence="6">
    <location>
        <begin position="1"/>
        <end position="21"/>
    </location>
</feature>
<reference evidence="9 10" key="1">
    <citation type="submission" date="2019-02" db="EMBL/GenBank/DDBJ databases">
        <title>Pedobacter sp. RP-1-14 sp. nov., isolated from Arctic soil.</title>
        <authorList>
            <person name="Dahal R.H."/>
        </authorList>
    </citation>
    <scope>NUCLEOTIDE SEQUENCE [LARGE SCALE GENOMIC DNA]</scope>
    <source>
        <strain evidence="9 10">RP-1-14</strain>
    </source>
</reference>
<dbReference type="Proteomes" id="UP000293347">
    <property type="component" value="Unassembled WGS sequence"/>
</dbReference>
<evidence type="ECO:0000256" key="4">
    <source>
        <dbReference type="ARBA" id="ARBA00023136"/>
    </source>
</evidence>
<dbReference type="OrthoDB" id="1035036at2"/>
<dbReference type="InterPro" id="IPR033985">
    <property type="entry name" value="SusD-like_N"/>
</dbReference>
<evidence type="ECO:0000256" key="3">
    <source>
        <dbReference type="ARBA" id="ARBA00022729"/>
    </source>
</evidence>
<dbReference type="EMBL" id="SJSL01000001">
    <property type="protein sequence ID" value="TCD03703.1"/>
    <property type="molecule type" value="Genomic_DNA"/>
</dbReference>
<feature type="domain" description="RagB/SusD" evidence="7">
    <location>
        <begin position="350"/>
        <end position="442"/>
    </location>
</feature>
<name>A0A4R0NUM7_9SPHI</name>
<comment type="caution">
    <text evidence="9">The sequence shown here is derived from an EMBL/GenBank/DDBJ whole genome shotgun (WGS) entry which is preliminary data.</text>
</comment>
<dbReference type="CDD" id="cd08977">
    <property type="entry name" value="SusD"/>
    <property type="match status" value="1"/>
</dbReference>
<dbReference type="AlphaFoldDB" id="A0A4R0NUM7"/>
<organism evidence="9 10">
    <name type="scientific">Pedobacter psychroterrae</name>
    <dbReference type="NCBI Taxonomy" id="2530453"/>
    <lineage>
        <taxon>Bacteria</taxon>
        <taxon>Pseudomonadati</taxon>
        <taxon>Bacteroidota</taxon>
        <taxon>Sphingobacteriia</taxon>
        <taxon>Sphingobacteriales</taxon>
        <taxon>Sphingobacteriaceae</taxon>
        <taxon>Pedobacter</taxon>
    </lineage>
</organism>
<protein>
    <submittedName>
        <fullName evidence="9">RagB/SusD family nutrient uptake outer membrane protein</fullName>
    </submittedName>
</protein>
<dbReference type="Pfam" id="PF14322">
    <property type="entry name" value="SusD-like_3"/>
    <property type="match status" value="1"/>
</dbReference>
<evidence type="ECO:0000256" key="6">
    <source>
        <dbReference type="SAM" id="SignalP"/>
    </source>
</evidence>
<dbReference type="Pfam" id="PF07980">
    <property type="entry name" value="SusD_RagB"/>
    <property type="match status" value="1"/>
</dbReference>
<feature type="domain" description="SusD-like N-terminal" evidence="8">
    <location>
        <begin position="90"/>
        <end position="224"/>
    </location>
</feature>
<evidence type="ECO:0000256" key="5">
    <source>
        <dbReference type="ARBA" id="ARBA00023237"/>
    </source>
</evidence>
<keyword evidence="10" id="KW-1185">Reference proteome</keyword>
<comment type="subcellular location">
    <subcellularLocation>
        <location evidence="1">Cell outer membrane</location>
    </subcellularLocation>
</comment>
<evidence type="ECO:0000259" key="8">
    <source>
        <dbReference type="Pfam" id="PF14322"/>
    </source>
</evidence>